<evidence type="ECO:0000259" key="3">
    <source>
        <dbReference type="PROSITE" id="PS50076"/>
    </source>
</evidence>
<feature type="compositionally biased region" description="Basic and acidic residues" evidence="2">
    <location>
        <begin position="358"/>
        <end position="371"/>
    </location>
</feature>
<evidence type="ECO:0000313" key="4">
    <source>
        <dbReference type="Proteomes" id="UP000827889"/>
    </source>
</evidence>
<evidence type="ECO:0000313" key="6">
    <source>
        <dbReference type="RefSeq" id="XP_030543870.2"/>
    </source>
</evidence>
<dbReference type="GeneID" id="115750549"/>
<dbReference type="SUPFAM" id="SSF46565">
    <property type="entry name" value="Chaperone J-domain"/>
    <property type="match status" value="1"/>
</dbReference>
<evidence type="ECO:0000313" key="7">
    <source>
        <dbReference type="RefSeq" id="XP_030543877.2"/>
    </source>
</evidence>
<feature type="compositionally biased region" description="Polar residues" evidence="2">
    <location>
        <begin position="107"/>
        <end position="118"/>
    </location>
</feature>
<keyword evidence="4" id="KW-1185">Reference proteome</keyword>
<evidence type="ECO:0000256" key="2">
    <source>
        <dbReference type="SAM" id="MobiDB-lite"/>
    </source>
</evidence>
<feature type="compositionally biased region" description="Polar residues" evidence="2">
    <location>
        <begin position="311"/>
        <end position="322"/>
    </location>
</feature>
<evidence type="ECO:0000256" key="1">
    <source>
        <dbReference type="SAM" id="Coils"/>
    </source>
</evidence>
<reference evidence="5 6" key="1">
    <citation type="submission" date="2025-05" db="UniProtKB">
        <authorList>
            <consortium name="RefSeq"/>
        </authorList>
    </citation>
    <scope>IDENTIFICATION</scope>
    <source>
        <tissue evidence="5 6">Leaf</tissue>
    </source>
</reference>
<feature type="domain" description="J" evidence="3">
    <location>
        <begin position="569"/>
        <end position="633"/>
    </location>
</feature>
<organism evidence="4 6">
    <name type="scientific">Rhodamnia argentea</name>
    <dbReference type="NCBI Taxonomy" id="178133"/>
    <lineage>
        <taxon>Eukaryota</taxon>
        <taxon>Viridiplantae</taxon>
        <taxon>Streptophyta</taxon>
        <taxon>Embryophyta</taxon>
        <taxon>Tracheophyta</taxon>
        <taxon>Spermatophyta</taxon>
        <taxon>Magnoliopsida</taxon>
        <taxon>eudicotyledons</taxon>
        <taxon>Gunneridae</taxon>
        <taxon>Pentapetalae</taxon>
        <taxon>rosids</taxon>
        <taxon>malvids</taxon>
        <taxon>Myrtales</taxon>
        <taxon>Myrtaceae</taxon>
        <taxon>Myrtoideae</taxon>
        <taxon>Myrteae</taxon>
        <taxon>Australasian group</taxon>
        <taxon>Rhodamnia</taxon>
    </lineage>
</organism>
<dbReference type="RefSeq" id="XP_030543870.2">
    <property type="nucleotide sequence ID" value="XM_030688010.2"/>
</dbReference>
<dbReference type="InterPro" id="IPR036869">
    <property type="entry name" value="J_dom_sf"/>
</dbReference>
<proteinExistence type="predicted"/>
<sequence length="633" mass="70576">MRGKRVSTNWHPRACAGKTIPDSCNVKRNFENIVLIDVDCDDFDEVIIIDVPEAVQEKLRGAGVPQKNRGFPNQGVISIDDDDDNGDVELPGPSVAGVGESDGDATPSRTPSPSSNLGESADSDADECCVVPEECCALKSSRSKNSYSGEGEIPCRNRYGLSPVSEDVSFDSDFSDCEVVEDPSGKLREQWENAFSKRKHDTFNMHLHSEDQVKASGLHTDACMSEEDYYSSNPACSSSRNAKAKEKFSSGEGFPVNLGVGHDHDEPSLLFSKDRANRQHNSVGKESKCMGKSVLDNITPARDIPDESDQGRSSVKEQSSLLKSKIGSETFADGERDAQAGDGLQNKRFRSNNSVPDELVHERTVPHKENLSGKPLVPKSCHTGKVHVDCGAKYQVGDSKDTSSSVGQSGVRSAMACHDETAEQLARRTQIVEEEDLVAKSASSLLSREEKDCSHAQDGDCVPSVQKDIINGREMLKETDEYKRAEEAEWASRQRQLQLQAEEVQRLRKKRRAENMRLLDMERRQKQRIEEMRQTQKKDEENMNLKEQLRAEIRKEITKLEITCTDMASLLRGLGIHIGGGLCPLPQEVHTAYRRALLRFHPDRASRNDIRQQVEAEEKFKLLARMKEKLMWA</sequence>
<keyword evidence="1" id="KW-0175">Coiled coil</keyword>
<dbReference type="InterPro" id="IPR001623">
    <property type="entry name" value="DnaJ_domain"/>
</dbReference>
<protein>
    <submittedName>
        <fullName evidence="5 6">Uncharacterized protein LOC115750549 isoform X1</fullName>
    </submittedName>
</protein>
<dbReference type="PANTHER" id="PTHR36335:SF1">
    <property type="entry name" value="CHAPERONE DNAJ-DOMAIN SUPERFAMILY PROTEIN"/>
    <property type="match status" value="1"/>
</dbReference>
<dbReference type="PROSITE" id="PS50076">
    <property type="entry name" value="DNAJ_2"/>
    <property type="match status" value="1"/>
</dbReference>
<dbReference type="AlphaFoldDB" id="A0A8B8Q9T0"/>
<dbReference type="CDD" id="cd06257">
    <property type="entry name" value="DnaJ"/>
    <property type="match status" value="1"/>
</dbReference>
<feature type="compositionally biased region" description="Basic and acidic residues" evidence="2">
    <location>
        <begin position="278"/>
        <end position="289"/>
    </location>
</feature>
<dbReference type="RefSeq" id="XP_030543877.2">
    <property type="nucleotide sequence ID" value="XM_030688017.2"/>
</dbReference>
<dbReference type="Gene3D" id="1.10.287.110">
    <property type="entry name" value="DnaJ domain"/>
    <property type="match status" value="1"/>
</dbReference>
<dbReference type="RefSeq" id="XP_030543861.2">
    <property type="nucleotide sequence ID" value="XM_030688001.2"/>
</dbReference>
<feature type="region of interest" description="Disordered" evidence="2">
    <location>
        <begin position="278"/>
        <end position="378"/>
    </location>
</feature>
<evidence type="ECO:0000313" key="5">
    <source>
        <dbReference type="RefSeq" id="XP_030543861.2"/>
    </source>
</evidence>
<dbReference type="Proteomes" id="UP000827889">
    <property type="component" value="Chromosome 5"/>
</dbReference>
<gene>
    <name evidence="5 6 7" type="primary">LOC115750549</name>
</gene>
<name>A0A8B8Q9T0_9MYRT</name>
<dbReference type="KEGG" id="rarg:115750549"/>
<accession>A0A8B8Q9T0</accession>
<feature type="region of interest" description="Disordered" evidence="2">
    <location>
        <begin position="63"/>
        <end position="123"/>
    </location>
</feature>
<feature type="coiled-coil region" evidence="1">
    <location>
        <begin position="504"/>
        <end position="563"/>
    </location>
</feature>
<dbReference type="PANTHER" id="PTHR36335">
    <property type="entry name" value="CHAPERONE DNAJ-DOMAIN SUPERFAMILY PROTEIN"/>
    <property type="match status" value="1"/>
</dbReference>